<sequence length="1148" mass="125575">MSEADRKYVPFWKWWVHRSASSPSLAHKALKPGGGAERGGSRRSGKRGRLARKGLASLEAVESTPDGIAKSQDSAEDIFFTPRESMRDFFSNDDLLHTQEGYWRDVKSSEELRKEAKSSESILEGAERERSSSSRRERRALSASHLSGRQAAPDLSRPGPLAPNITPESRSASSLGLKRSQTAEEMEELTREGAGAAGQGAAAPGDSRTRKPKKGKRKQEPDIKLIRRTQSLVQRAGGGRRSADRSREDKAYTNEQYKGFDIYQGIEDGEEERRESRRPSQEEGKKEAPSLPKLDTTDAAAPTGWDSAESSRRGRVTSPVYDVLTPTEIFARRSSARQKDMQALEGFARNRSASDVNARNVSSATANAARQRSASVTDKPILKEKVKHKFGRKKDTLPEESTETVNDYDRPGPPRPIYQSPPPPQHSEAPQPASPEAESKSSLDSLPEGNAASVHTAARRTQSEKRASPVVHNEKVLKELGIDLEALGASDHKPAARVTSTSSTDSSLSSARRRPASLPPHENDNISPVSEFGPTRTTRGRGSTSAPALSETLSKHGGRPPSPRRRRALALEPPPRATQLRARPAAPAAPPPQPPRPRPRRARRQQARHTEYMHRASSLTSVVLRHETPDRQQEVYGSIIQKTQFRPLGRPGQRSSLAHPQPSAMPLLYDPVPKPRRWSLALAELPQYRQAPPPGREQRGRSRGRRQTAERELAKAAVKNWVIERLSYCPPDVQSMYVNQRWTYRLFPSAHPTIQEEIEDEVFEPNPTYRTVQFKTKSSSDSDHSVGGLRTASLDRLGRRSNAHPAAHAHAHAHTPHYTLPRRPPATQRYQQQPKGKGYGYSPPSAVFDDDPGIMSEAETSSTGFRRGGKQRASLPVKSRFSPSPPLPSSPLPLFLSSSPLYRSSLLLSTVPPSPSLSSLHSLSFSPLYRLFLSSLPSLPLFLSFSTVLPSLLLSLSSLPSSFPLSLSLSSSPLSLLPLSLPSSLSPSLFFSSLLSFLSSLPFLPPLPLSLTSLPSPPSLPLSRLRCVFTSTLLPSLQPSLSLLPSSPPPLTPYPLLPSPPHPPPHPSPHQPPYPPPLLSPSPPPSTSSSSPHPLSNPPPPPPTFPTPLFPTHPLSTPLSSPLPTPLPPSILRPLPPPPFTPILTRAK</sequence>
<comment type="caution">
    <text evidence="2">The sequence shown here is derived from an EMBL/GenBank/DDBJ whole genome shotgun (WGS) entry which is preliminary data.</text>
</comment>
<dbReference type="EMBL" id="QCYY01000250">
    <property type="protein sequence ID" value="ROT85556.1"/>
    <property type="molecule type" value="Genomic_DNA"/>
</dbReference>
<feature type="compositionally biased region" description="Basic and acidic residues" evidence="1">
    <location>
        <begin position="125"/>
        <end position="135"/>
    </location>
</feature>
<keyword evidence="3" id="KW-1185">Reference proteome</keyword>
<feature type="compositionally biased region" description="Pro residues" evidence="1">
    <location>
        <begin position="1121"/>
        <end position="1141"/>
    </location>
</feature>
<feature type="compositionally biased region" description="Basic and acidic residues" evidence="1">
    <location>
        <begin position="271"/>
        <end position="288"/>
    </location>
</feature>
<gene>
    <name evidence="2" type="ORF">C7M84_011835</name>
</gene>
<feature type="compositionally biased region" description="Basic residues" evidence="1">
    <location>
        <begin position="597"/>
        <end position="607"/>
    </location>
</feature>
<evidence type="ECO:0000313" key="3">
    <source>
        <dbReference type="Proteomes" id="UP000283509"/>
    </source>
</evidence>
<feature type="compositionally biased region" description="Basic and acidic residues" evidence="1">
    <location>
        <begin position="241"/>
        <end position="252"/>
    </location>
</feature>
<feature type="compositionally biased region" description="Pro residues" evidence="1">
    <location>
        <begin position="1052"/>
        <end position="1086"/>
    </location>
</feature>
<feature type="compositionally biased region" description="Basic residues" evidence="1">
    <location>
        <begin position="41"/>
        <end position="52"/>
    </location>
</feature>
<feature type="compositionally biased region" description="Polar residues" evidence="1">
    <location>
        <begin position="351"/>
        <end position="376"/>
    </location>
</feature>
<feature type="compositionally biased region" description="Basic residues" evidence="1">
    <location>
        <begin position="556"/>
        <end position="568"/>
    </location>
</feature>
<feature type="compositionally biased region" description="Pro residues" evidence="1">
    <location>
        <begin position="413"/>
        <end position="425"/>
    </location>
</feature>
<accession>A0A3R7MMD0</accession>
<dbReference type="Proteomes" id="UP000283509">
    <property type="component" value="Unassembled WGS sequence"/>
</dbReference>
<feature type="region of interest" description="Disordered" evidence="1">
    <location>
        <begin position="22"/>
        <end position="73"/>
    </location>
</feature>
<dbReference type="AlphaFoldDB" id="A0A3R7MMD0"/>
<feature type="compositionally biased region" description="Low complexity" evidence="1">
    <location>
        <begin position="535"/>
        <end position="545"/>
    </location>
</feature>
<feature type="region of interest" description="Disordered" evidence="1">
    <location>
        <begin position="801"/>
        <end position="888"/>
    </location>
</feature>
<feature type="compositionally biased region" description="Basic residues" evidence="1">
    <location>
        <begin position="801"/>
        <end position="815"/>
    </location>
</feature>
<feature type="compositionally biased region" description="Pro residues" evidence="1">
    <location>
        <begin position="587"/>
        <end position="596"/>
    </location>
</feature>
<feature type="region of interest" description="Disordered" evidence="1">
    <location>
        <begin position="1052"/>
        <end position="1148"/>
    </location>
</feature>
<feature type="compositionally biased region" description="Basic and acidic residues" evidence="1">
    <location>
        <begin position="461"/>
        <end position="481"/>
    </location>
</feature>
<proteinExistence type="predicted"/>
<reference evidence="2 3" key="1">
    <citation type="submission" date="2018-04" db="EMBL/GenBank/DDBJ databases">
        <authorList>
            <person name="Zhang X."/>
            <person name="Yuan J."/>
            <person name="Li F."/>
            <person name="Xiang J."/>
        </authorList>
    </citation>
    <scope>NUCLEOTIDE SEQUENCE [LARGE SCALE GENOMIC DNA]</scope>
    <source>
        <tissue evidence="2">Muscle</tissue>
    </source>
</reference>
<name>A0A3R7MMD0_PENVA</name>
<organism evidence="2 3">
    <name type="scientific">Penaeus vannamei</name>
    <name type="common">Whiteleg shrimp</name>
    <name type="synonym">Litopenaeus vannamei</name>
    <dbReference type="NCBI Taxonomy" id="6689"/>
    <lineage>
        <taxon>Eukaryota</taxon>
        <taxon>Metazoa</taxon>
        <taxon>Ecdysozoa</taxon>
        <taxon>Arthropoda</taxon>
        <taxon>Crustacea</taxon>
        <taxon>Multicrustacea</taxon>
        <taxon>Malacostraca</taxon>
        <taxon>Eumalacostraca</taxon>
        <taxon>Eucarida</taxon>
        <taxon>Decapoda</taxon>
        <taxon>Dendrobranchiata</taxon>
        <taxon>Penaeoidea</taxon>
        <taxon>Penaeidae</taxon>
        <taxon>Penaeus</taxon>
    </lineage>
</organism>
<feature type="compositionally biased region" description="Low complexity" evidence="1">
    <location>
        <begin position="496"/>
        <end position="510"/>
    </location>
</feature>
<evidence type="ECO:0000256" key="1">
    <source>
        <dbReference type="SAM" id="MobiDB-lite"/>
    </source>
</evidence>
<protein>
    <submittedName>
        <fullName evidence="2">Uncharacterized protein</fullName>
    </submittedName>
</protein>
<feature type="compositionally biased region" description="Pro residues" evidence="1">
    <location>
        <begin position="1095"/>
        <end position="1111"/>
    </location>
</feature>
<reference evidence="2 3" key="2">
    <citation type="submission" date="2019-01" db="EMBL/GenBank/DDBJ databases">
        <title>The decoding of complex shrimp genome reveals the adaptation for benthos swimmer, frequently molting mechanism and breeding impact on genome.</title>
        <authorList>
            <person name="Sun Y."/>
            <person name="Gao Y."/>
            <person name="Yu Y."/>
        </authorList>
    </citation>
    <scope>NUCLEOTIDE SEQUENCE [LARGE SCALE GENOMIC DNA]</scope>
    <source>
        <tissue evidence="2">Muscle</tissue>
    </source>
</reference>
<evidence type="ECO:0000313" key="2">
    <source>
        <dbReference type="EMBL" id="ROT85556.1"/>
    </source>
</evidence>
<feature type="compositionally biased region" description="Low complexity" evidence="1">
    <location>
        <begin position="426"/>
        <end position="435"/>
    </location>
</feature>
<feature type="region of interest" description="Disordered" evidence="1">
    <location>
        <begin position="111"/>
        <end position="616"/>
    </location>
</feature>
<feature type="compositionally biased region" description="Low complexity" evidence="1">
    <location>
        <begin position="577"/>
        <end position="586"/>
    </location>
</feature>
<feature type="region of interest" description="Disordered" evidence="1">
    <location>
        <begin position="683"/>
        <end position="711"/>
    </location>
</feature>
<dbReference type="OrthoDB" id="6372045at2759"/>